<evidence type="ECO:0000313" key="2">
    <source>
        <dbReference type="Proteomes" id="UP000232883"/>
    </source>
</evidence>
<accession>A0A2K8Z2W5</accession>
<dbReference type="AlphaFoldDB" id="A0A2K8Z2W5"/>
<gene>
    <name evidence="1" type="ORF">CWM47_21680</name>
</gene>
<dbReference type="EMBL" id="CP025096">
    <property type="protein sequence ID" value="AUD04218.1"/>
    <property type="molecule type" value="Genomic_DNA"/>
</dbReference>
<evidence type="ECO:0000313" key="1">
    <source>
        <dbReference type="EMBL" id="AUD04218.1"/>
    </source>
</evidence>
<keyword evidence="2" id="KW-1185">Reference proteome</keyword>
<name>A0A2K8Z2W5_9BACT</name>
<protein>
    <submittedName>
        <fullName evidence="1">Uncharacterized protein</fullName>
    </submittedName>
</protein>
<dbReference type="Proteomes" id="UP000232883">
    <property type="component" value="Chromosome"/>
</dbReference>
<reference evidence="1 2" key="1">
    <citation type="submission" date="2017-11" db="EMBL/GenBank/DDBJ databases">
        <title>Taxonomic description and genome sequences of Spirosoma HA7 sp. nov., isolated from pollen microhabitat of Corylus avellana.</title>
        <authorList>
            <person name="Ambika Manirajan B."/>
            <person name="Suarez C."/>
            <person name="Ratering S."/>
            <person name="Geissler-Plaum R."/>
            <person name="Cardinale M."/>
            <person name="Sylvia S."/>
        </authorList>
    </citation>
    <scope>NUCLEOTIDE SEQUENCE [LARGE SCALE GENOMIC DNA]</scope>
    <source>
        <strain evidence="1 2">HA7</strain>
    </source>
</reference>
<organism evidence="1 2">
    <name type="scientific">Spirosoma pollinicola</name>
    <dbReference type="NCBI Taxonomy" id="2057025"/>
    <lineage>
        <taxon>Bacteria</taxon>
        <taxon>Pseudomonadati</taxon>
        <taxon>Bacteroidota</taxon>
        <taxon>Cytophagia</taxon>
        <taxon>Cytophagales</taxon>
        <taxon>Cytophagaceae</taxon>
        <taxon>Spirosoma</taxon>
    </lineage>
</organism>
<proteinExistence type="predicted"/>
<dbReference type="KEGG" id="spir:CWM47_21680"/>
<dbReference type="RefSeq" id="WP_100990284.1">
    <property type="nucleotide sequence ID" value="NZ_CP025096.1"/>
</dbReference>
<sequence>MNTAQATDVTANLELANPEIMEMHSLITKMGFIMMGATHIRFSNQQYLLTWSMGSGAKCVAINMFYRPGLDLYTLDFVKSHSDPARTVRMDRVYGEEVIGVIERETGFYLRL</sequence>